<keyword evidence="2" id="KW-1185">Reference proteome</keyword>
<dbReference type="EMBL" id="BAABJZ010000106">
    <property type="protein sequence ID" value="GAA4902984.1"/>
    <property type="molecule type" value="Genomic_DNA"/>
</dbReference>
<dbReference type="Proteomes" id="UP001499988">
    <property type="component" value="Unassembled WGS sequence"/>
</dbReference>
<name>A0ABP9FII8_9GAMM</name>
<organism evidence="1 2">
    <name type="scientific">Ferrimonas pelagia</name>
    <dbReference type="NCBI Taxonomy" id="1177826"/>
    <lineage>
        <taxon>Bacteria</taxon>
        <taxon>Pseudomonadati</taxon>
        <taxon>Pseudomonadota</taxon>
        <taxon>Gammaproteobacteria</taxon>
        <taxon>Alteromonadales</taxon>
        <taxon>Ferrimonadaceae</taxon>
        <taxon>Ferrimonas</taxon>
    </lineage>
</organism>
<sequence>MKISVRVESRLGDRVGLAARLMGHEREALAGLAEICGKTFDGATQQGSGQGVAVMPCRVQ</sequence>
<gene>
    <name evidence="1" type="ORF">GCM10023333_41410</name>
</gene>
<accession>A0ABP9FII8</accession>
<proteinExistence type="predicted"/>
<evidence type="ECO:0000313" key="2">
    <source>
        <dbReference type="Proteomes" id="UP001499988"/>
    </source>
</evidence>
<evidence type="ECO:0000313" key="1">
    <source>
        <dbReference type="EMBL" id="GAA4902984.1"/>
    </source>
</evidence>
<protein>
    <submittedName>
        <fullName evidence="1">Uncharacterized protein</fullName>
    </submittedName>
</protein>
<comment type="caution">
    <text evidence="1">The sequence shown here is derived from an EMBL/GenBank/DDBJ whole genome shotgun (WGS) entry which is preliminary data.</text>
</comment>
<reference evidence="2" key="1">
    <citation type="journal article" date="2019" name="Int. J. Syst. Evol. Microbiol.">
        <title>The Global Catalogue of Microorganisms (GCM) 10K type strain sequencing project: providing services to taxonomists for standard genome sequencing and annotation.</title>
        <authorList>
            <consortium name="The Broad Institute Genomics Platform"/>
            <consortium name="The Broad Institute Genome Sequencing Center for Infectious Disease"/>
            <person name="Wu L."/>
            <person name="Ma J."/>
        </authorList>
    </citation>
    <scope>NUCLEOTIDE SEQUENCE [LARGE SCALE GENOMIC DNA]</scope>
    <source>
        <strain evidence="2">JCM 18401</strain>
    </source>
</reference>